<dbReference type="STRING" id="212602.A0A420I5B2"/>
<dbReference type="Gene3D" id="3.40.33.10">
    <property type="entry name" value="CAP"/>
    <property type="match status" value="1"/>
</dbReference>
<dbReference type="CDD" id="cd05380">
    <property type="entry name" value="CAP_euk"/>
    <property type="match status" value="1"/>
</dbReference>
<evidence type="ECO:0000313" key="4">
    <source>
        <dbReference type="Proteomes" id="UP000286134"/>
    </source>
</evidence>
<accession>A0A420I5B2</accession>
<dbReference type="EMBL" id="MCFK01001525">
    <property type="protein sequence ID" value="RKF64908.1"/>
    <property type="molecule type" value="Genomic_DNA"/>
</dbReference>
<dbReference type="OrthoDB" id="337038at2759"/>
<dbReference type="InterPro" id="IPR014044">
    <property type="entry name" value="CAP_dom"/>
</dbReference>
<feature type="domain" description="SCP" evidence="2">
    <location>
        <begin position="388"/>
        <end position="502"/>
    </location>
</feature>
<proteinExistence type="predicted"/>
<name>A0A420I5B2_9PEZI</name>
<dbReference type="Pfam" id="PF00188">
    <property type="entry name" value="CAP"/>
    <property type="match status" value="1"/>
</dbReference>
<sequence>MVFPRFSLQVLIILSLIGFSFVSTSPIRAIIELKTETVIEVVTVTVLIPLQTSTPHVDISQQQQQLSAPNVHNGTNSVQLSSDIPTNISSAQNFQYNTKNPDELTAQDDTINILSSPNDPAAKSNNKIIEEAPKNKVTLPSNKVSEAQEAALVAQKASENEDLQEEAGKSPKILSSVPGGLKAQEPAVVPPEISDIEKAAGNLSPSSPVPEVPKAQEPAAIPPEISDIEKAAGKPSPSSPVPEVPEAQEPAILPLELSDEEEAVEKPSPSPPVPEVPKAQEPAAIPPKISDIEKAAGNSSPRLVPEVPIALDPPKAKEISTPTRSPGVDGSSPSQADEILINSPTIPDTPKAQKFKSSKESGEIQDNSPKRAPQVNENTRKFVKALSDYESTALKFHNLHRANHTSSELSWNSTLARFALATAKTCVFEHDFSPGDGNYGQNLAVFGSSRGVESLDKSDLLADSITNKWYNTEFRNVPFGLAKPPTSGPQFLHLTQAGNVLGQFDTKVNRPLGKGTVLTTAFE</sequence>
<feature type="region of interest" description="Disordered" evidence="1">
    <location>
        <begin position="150"/>
        <end position="378"/>
    </location>
</feature>
<comment type="caution">
    <text evidence="3">The sequence shown here is derived from an EMBL/GenBank/DDBJ whole genome shotgun (WGS) entry which is preliminary data.</text>
</comment>
<dbReference type="InterPro" id="IPR035940">
    <property type="entry name" value="CAP_sf"/>
</dbReference>
<keyword evidence="4" id="KW-1185">Reference proteome</keyword>
<protein>
    <submittedName>
        <fullName evidence="3">Putative scp-like extracellular protein</fullName>
    </submittedName>
</protein>
<dbReference type="SUPFAM" id="SSF55797">
    <property type="entry name" value="PR-1-like"/>
    <property type="match status" value="1"/>
</dbReference>
<gene>
    <name evidence="3" type="ORF">OnM2_015053</name>
</gene>
<dbReference type="AlphaFoldDB" id="A0A420I5B2"/>
<evidence type="ECO:0000256" key="1">
    <source>
        <dbReference type="SAM" id="MobiDB-lite"/>
    </source>
</evidence>
<reference evidence="3 4" key="1">
    <citation type="journal article" date="2018" name="BMC Genomics">
        <title>Comparative genome analyses reveal sequence features reflecting distinct modes of host-adaptation between dicot and monocot powdery mildew.</title>
        <authorList>
            <person name="Wu Y."/>
            <person name="Ma X."/>
            <person name="Pan Z."/>
            <person name="Kale S.D."/>
            <person name="Song Y."/>
            <person name="King H."/>
            <person name="Zhang Q."/>
            <person name="Presley C."/>
            <person name="Deng X."/>
            <person name="Wei C.I."/>
            <person name="Xiao S."/>
        </authorList>
    </citation>
    <scope>NUCLEOTIDE SEQUENCE [LARGE SCALE GENOMIC DNA]</scope>
    <source>
        <strain evidence="3">UMSG2</strain>
    </source>
</reference>
<dbReference type="SMART" id="SM00198">
    <property type="entry name" value="SCP"/>
    <property type="match status" value="1"/>
</dbReference>
<evidence type="ECO:0000313" key="3">
    <source>
        <dbReference type="EMBL" id="RKF64908.1"/>
    </source>
</evidence>
<feature type="region of interest" description="Disordered" evidence="1">
    <location>
        <begin position="115"/>
        <end position="134"/>
    </location>
</feature>
<organism evidence="3 4">
    <name type="scientific">Erysiphe neolycopersici</name>
    <dbReference type="NCBI Taxonomy" id="212602"/>
    <lineage>
        <taxon>Eukaryota</taxon>
        <taxon>Fungi</taxon>
        <taxon>Dikarya</taxon>
        <taxon>Ascomycota</taxon>
        <taxon>Pezizomycotina</taxon>
        <taxon>Leotiomycetes</taxon>
        <taxon>Erysiphales</taxon>
        <taxon>Erysiphaceae</taxon>
        <taxon>Erysiphe</taxon>
    </lineage>
</organism>
<feature type="compositionally biased region" description="Polar residues" evidence="1">
    <location>
        <begin position="115"/>
        <end position="127"/>
    </location>
</feature>
<dbReference type="Proteomes" id="UP000286134">
    <property type="component" value="Unassembled WGS sequence"/>
</dbReference>
<evidence type="ECO:0000259" key="2">
    <source>
        <dbReference type="SMART" id="SM00198"/>
    </source>
</evidence>